<dbReference type="EMBL" id="CP157485">
    <property type="protein sequence ID" value="XBO46040.1"/>
    <property type="molecule type" value="Genomic_DNA"/>
</dbReference>
<feature type="signal peptide" evidence="1">
    <location>
        <begin position="1"/>
        <end position="27"/>
    </location>
</feature>
<evidence type="ECO:0000259" key="2">
    <source>
        <dbReference type="Pfam" id="PF16405"/>
    </source>
</evidence>
<dbReference type="InterPro" id="IPR032181">
    <property type="entry name" value="DUF5013"/>
</dbReference>
<dbReference type="Pfam" id="PF16389">
    <property type="entry name" value="DUF4998"/>
    <property type="match status" value="1"/>
</dbReference>
<organism evidence="3">
    <name type="scientific">Pedobacter sp. KACC 23697</name>
    <dbReference type="NCBI Taxonomy" id="3149230"/>
    <lineage>
        <taxon>Bacteria</taxon>
        <taxon>Pseudomonadati</taxon>
        <taxon>Bacteroidota</taxon>
        <taxon>Sphingobacteriia</taxon>
        <taxon>Sphingobacteriales</taxon>
        <taxon>Sphingobacteriaceae</taxon>
        <taxon>Pedobacter</taxon>
    </lineage>
</organism>
<dbReference type="Pfam" id="PF16405">
    <property type="entry name" value="DUF5013"/>
    <property type="match status" value="1"/>
</dbReference>
<protein>
    <submittedName>
        <fullName evidence="3">DUF4998 domain-containing protein</fullName>
    </submittedName>
</protein>
<reference evidence="3" key="1">
    <citation type="submission" date="2024-05" db="EMBL/GenBank/DDBJ databases">
        <authorList>
            <person name="Kim S."/>
            <person name="Heo J."/>
            <person name="Choi H."/>
            <person name="Choi Y."/>
            <person name="Kwon S.-W."/>
            <person name="Kim Y."/>
        </authorList>
    </citation>
    <scope>NUCLEOTIDE SEQUENCE</scope>
    <source>
        <strain evidence="3">KACC 23697</strain>
    </source>
</reference>
<gene>
    <name evidence="3" type="ORF">ABEG20_12160</name>
</gene>
<name>A0AAU7K0T1_9SPHI</name>
<feature type="domain" description="DUF5013" evidence="2">
    <location>
        <begin position="245"/>
        <end position="377"/>
    </location>
</feature>
<keyword evidence="1" id="KW-0732">Signal</keyword>
<dbReference type="RefSeq" id="WP_406823615.1">
    <property type="nucleotide sequence ID" value="NZ_CP157485.1"/>
</dbReference>
<evidence type="ECO:0000256" key="1">
    <source>
        <dbReference type="SAM" id="SignalP"/>
    </source>
</evidence>
<evidence type="ECO:0000313" key="3">
    <source>
        <dbReference type="EMBL" id="XBO46040.1"/>
    </source>
</evidence>
<sequence>MNNYKSKKYRKLTVTALLILVAGVYSACTKQDDFKKFVAGGEISYTGKLDSVKMFSGDSRVLLKGLFLADPKVVSCKIFWNNMKDSLVIPVVKKNVVDTLNYSIPIKTEGLQNFTIYTYDKVGNKSIPVYANARSYGDRYKASLSNRPISSATADASTGKGIISWLGMDKLTGVFATEVQYTSTSNVSKKIRTKIDSTRTVIPDLKAGTDIQYRTLFLPDTSCVDTFSTAFQTQRILLDYSGYFKNKGNPFVSDGASGSGRWRVLKDWVVSASVKNHGGYGSWCSDQGGTLAMEMGWSNTAAIIDGKIYQSFTLPAGKYNFGIDIGANEAIDPVYIVAAVGNTLPNVNAISTSIAYTNFADKNLQFTLTQPTTVSIGFLATMTTGNQYWVVKGVSLKSL</sequence>
<accession>A0AAU7K0T1</accession>
<feature type="chain" id="PRO_5043425603" evidence="1">
    <location>
        <begin position="28"/>
        <end position="399"/>
    </location>
</feature>
<dbReference type="AlphaFoldDB" id="A0AAU7K0T1"/>
<proteinExistence type="predicted"/>